<feature type="region of interest" description="Disordered" evidence="1">
    <location>
        <begin position="289"/>
        <end position="319"/>
    </location>
</feature>
<comment type="caution">
    <text evidence="2">The sequence shown here is derived from an EMBL/GenBank/DDBJ whole genome shotgun (WGS) entry which is preliminary data.</text>
</comment>
<organism evidence="2">
    <name type="scientific">marine sediment metagenome</name>
    <dbReference type="NCBI Taxonomy" id="412755"/>
    <lineage>
        <taxon>unclassified sequences</taxon>
        <taxon>metagenomes</taxon>
        <taxon>ecological metagenomes</taxon>
    </lineage>
</organism>
<protein>
    <submittedName>
        <fullName evidence="2">Uncharacterized protein</fullName>
    </submittedName>
</protein>
<feature type="compositionally biased region" description="Basic residues" evidence="1">
    <location>
        <begin position="295"/>
        <end position="319"/>
    </location>
</feature>
<accession>A0A0F9I7A5</accession>
<proteinExistence type="predicted"/>
<dbReference type="AlphaFoldDB" id="A0A0F9I7A5"/>
<evidence type="ECO:0000313" key="2">
    <source>
        <dbReference type="EMBL" id="KKL89705.1"/>
    </source>
</evidence>
<sequence length="452" mass="51827">MSHIFNMAGRKIKVLTPQYRDLIIVMKGVVELLLGQIPIKCPLCGSWMISTNGTRPRKYGRVEAFICKNPNCKNGDRKTPKQFILTTSYEFKQLIFNKLKSLYEDLLKDGAKSKTIAKKYKVSASQISALRAAFVEALDKLEGLDILVKVPQPDRAICMDETFLKIEGTSIYLTIATGYKTHKILGLKVSKTRNAKDMREVFDEAEQNTKKAISDVISDGWGATQTMTKNLCREITHIIHKHKRPYKKVVARHYFYTETERITLEIGMKNDLFKKKGKRQFYYIISKTPLNPPTAKKRGRPLGSKNKSKNTKKSVKKKTRGRRGLFKVFYKGKRGYVKVNPYRMTLQFRKNMAPKIVATLKELLKLFARMTIQNNVAEGSNSVIQSLLKLCGPKTELSIEKKIRAFVLIRNEPELLYKIQIERNIRGGFIINDLISPELAHLMNRGCSLERK</sequence>
<gene>
    <name evidence="2" type="ORF">LCGC14_1911990</name>
</gene>
<evidence type="ECO:0000256" key="1">
    <source>
        <dbReference type="SAM" id="MobiDB-lite"/>
    </source>
</evidence>
<name>A0A0F9I7A5_9ZZZZ</name>
<reference evidence="2" key="1">
    <citation type="journal article" date="2015" name="Nature">
        <title>Complex archaea that bridge the gap between prokaryotes and eukaryotes.</title>
        <authorList>
            <person name="Spang A."/>
            <person name="Saw J.H."/>
            <person name="Jorgensen S.L."/>
            <person name="Zaremba-Niedzwiedzka K."/>
            <person name="Martijn J."/>
            <person name="Lind A.E."/>
            <person name="van Eijk R."/>
            <person name="Schleper C."/>
            <person name="Guy L."/>
            <person name="Ettema T.J."/>
        </authorList>
    </citation>
    <scope>NUCLEOTIDE SEQUENCE</scope>
</reference>
<dbReference type="EMBL" id="LAZR01020213">
    <property type="protein sequence ID" value="KKL89705.1"/>
    <property type="molecule type" value="Genomic_DNA"/>
</dbReference>